<dbReference type="InterPro" id="IPR044819">
    <property type="entry name" value="OBL-like"/>
</dbReference>
<evidence type="ECO:0000259" key="2">
    <source>
        <dbReference type="Pfam" id="PF01764"/>
    </source>
</evidence>
<evidence type="ECO:0000256" key="1">
    <source>
        <dbReference type="ARBA" id="ARBA00022801"/>
    </source>
</evidence>
<dbReference type="PANTHER" id="PTHR46086">
    <property type="entry name" value="ALPHA/BETA-HYDROLASES SUPERFAMILY PROTEIN"/>
    <property type="match status" value="1"/>
</dbReference>
<sequence length="481" mass="54942">MAAACDKCFSCNYMLLEPKDVGFFDLFHILFSNNLQRRRFVDSSEETEDDFQRRWLIFLSIVVQKLLQFMAKPVAAIGWGIEMCLNLVSSNQNVVGLLLNLLRGNVIIPDKSSRTFLSLIGNLDKRVELDESIKPGDGKYNAALSMMASKISYENTFYIQTVVQDHWKMEFLGSYDFWNDYQEKATTQACMFRDRSGDHDTIVVAFRGTEPFDADAWCSDFDISWYQLEGVGKIHSGFMKALGLQKNVGWPEPDQIKEDGSRPALAYYAIRDMLKKLLLKNEKAKFIITGHSLGGALAILFPAVLTFHKGKDSDLLLERLEGVYTFGQPRVGDKAFGEYMEKKMIEYKIRYFRFVYGNDMVPRLPYDDKALMFKHFGTCLYYNRNYEVQVVPEEPNKNYFSPTGTIPMIMNAFGELARSFTIPNKLGPNYNEGPLFKLFRIIGLLLPGAPAHCPQDYVNATRLGSSHVFLPRTNSMKSESI</sequence>
<dbReference type="SUPFAM" id="SSF53474">
    <property type="entry name" value="alpha/beta-Hydrolases"/>
    <property type="match status" value="1"/>
</dbReference>
<reference evidence="3 4" key="1">
    <citation type="submission" date="2018-10" db="EMBL/GenBank/DDBJ databases">
        <title>A high-quality apple genome assembly.</title>
        <authorList>
            <person name="Hu J."/>
        </authorList>
    </citation>
    <scope>NUCLEOTIDE SEQUENCE [LARGE SCALE GENOMIC DNA]</scope>
    <source>
        <strain evidence="4">cv. HFTH1</strain>
        <tissue evidence="3">Young leaf</tissue>
    </source>
</reference>
<comment type="caution">
    <text evidence="3">The sequence shown here is derived from an EMBL/GenBank/DDBJ whole genome shotgun (WGS) entry which is preliminary data.</text>
</comment>
<name>A0A498I0E6_MALDO</name>
<dbReference type="CDD" id="cd00519">
    <property type="entry name" value="Lipase_3"/>
    <property type="match status" value="1"/>
</dbReference>
<dbReference type="EMBL" id="RDQH01000341">
    <property type="protein sequence ID" value="RXH75347.1"/>
    <property type="molecule type" value="Genomic_DNA"/>
</dbReference>
<protein>
    <recommendedName>
        <fullName evidence="2">Fungal lipase-type domain-containing protein</fullName>
    </recommendedName>
</protein>
<organism evidence="3 4">
    <name type="scientific">Malus domestica</name>
    <name type="common">Apple</name>
    <name type="synonym">Pyrus malus</name>
    <dbReference type="NCBI Taxonomy" id="3750"/>
    <lineage>
        <taxon>Eukaryota</taxon>
        <taxon>Viridiplantae</taxon>
        <taxon>Streptophyta</taxon>
        <taxon>Embryophyta</taxon>
        <taxon>Tracheophyta</taxon>
        <taxon>Spermatophyta</taxon>
        <taxon>Magnoliopsida</taxon>
        <taxon>eudicotyledons</taxon>
        <taxon>Gunneridae</taxon>
        <taxon>Pentapetalae</taxon>
        <taxon>rosids</taxon>
        <taxon>fabids</taxon>
        <taxon>Rosales</taxon>
        <taxon>Rosaceae</taxon>
        <taxon>Amygdaloideae</taxon>
        <taxon>Maleae</taxon>
        <taxon>Malus</taxon>
    </lineage>
</organism>
<dbReference type="InterPro" id="IPR029058">
    <property type="entry name" value="AB_hydrolase_fold"/>
</dbReference>
<dbReference type="AlphaFoldDB" id="A0A498I0E6"/>
<keyword evidence="1" id="KW-0378">Hydrolase</keyword>
<proteinExistence type="predicted"/>
<accession>A0A498I0E6</accession>
<dbReference type="GO" id="GO:0004806">
    <property type="term" value="F:triacylglycerol lipase activity"/>
    <property type="evidence" value="ECO:0007669"/>
    <property type="project" value="InterPro"/>
</dbReference>
<dbReference type="GO" id="GO:0006629">
    <property type="term" value="P:lipid metabolic process"/>
    <property type="evidence" value="ECO:0007669"/>
    <property type="project" value="InterPro"/>
</dbReference>
<evidence type="ECO:0000313" key="3">
    <source>
        <dbReference type="EMBL" id="RXH75347.1"/>
    </source>
</evidence>
<keyword evidence="4" id="KW-1185">Reference proteome</keyword>
<feature type="domain" description="Fungal lipase-type" evidence="2">
    <location>
        <begin position="203"/>
        <end position="367"/>
    </location>
</feature>
<evidence type="ECO:0000313" key="4">
    <source>
        <dbReference type="Proteomes" id="UP000290289"/>
    </source>
</evidence>
<dbReference type="Gene3D" id="3.40.50.1820">
    <property type="entry name" value="alpha/beta hydrolase"/>
    <property type="match status" value="1"/>
</dbReference>
<gene>
    <name evidence="3" type="ORF">DVH24_030068</name>
</gene>
<dbReference type="Proteomes" id="UP000290289">
    <property type="component" value="Chromosome 15"/>
</dbReference>
<dbReference type="PANTHER" id="PTHR46086:SF17">
    <property type="entry name" value="ALPHA_BETA-HYDROLASES SUPERFAMILY PROTEIN"/>
    <property type="match status" value="1"/>
</dbReference>
<dbReference type="InterPro" id="IPR002921">
    <property type="entry name" value="Fungal_lipase-type"/>
</dbReference>
<dbReference type="Pfam" id="PF01764">
    <property type="entry name" value="Lipase_3"/>
    <property type="match status" value="1"/>
</dbReference>